<evidence type="ECO:0000259" key="1">
    <source>
        <dbReference type="Pfam" id="PF14301"/>
    </source>
</evidence>
<evidence type="ECO:0000313" key="2">
    <source>
        <dbReference type="EMBL" id="MBB4266884.1"/>
    </source>
</evidence>
<evidence type="ECO:0000313" key="3">
    <source>
        <dbReference type="Proteomes" id="UP000554286"/>
    </source>
</evidence>
<accession>A0A7W6WAE6</accession>
<dbReference type="RefSeq" id="WP_184045731.1">
    <property type="nucleotide sequence ID" value="NZ_JACIGK010000018.1"/>
</dbReference>
<dbReference type="InterPro" id="IPR025484">
    <property type="entry name" value="DUF4376"/>
</dbReference>
<keyword evidence="3" id="KW-1185">Reference proteome</keyword>
<dbReference type="Proteomes" id="UP000554286">
    <property type="component" value="Unassembled WGS sequence"/>
</dbReference>
<comment type="caution">
    <text evidence="2">The sequence shown here is derived from an EMBL/GenBank/DDBJ whole genome shotgun (WGS) entry which is preliminary data.</text>
</comment>
<sequence>MPESMWARIDDNGRVAELIRHDPAGAYHPSITWVSVPEALRPWVRTHGWRVTDDGQGVEPDSLDALVAQAAARVAAERWTRQTAGVMHDGHRYHTDTEGRQSITGAVVGAQAHEATHGPGTFSTVWKTADGFVDLDLPGLIAAGQAVLAHVAACFAREAEIRAAIQAAAADPDATATDIITTHDTHIGHGWPGTEET</sequence>
<proteinExistence type="predicted"/>
<organism evidence="2 3">
    <name type="scientific">Roseospira visakhapatnamensis</name>
    <dbReference type="NCBI Taxonomy" id="390880"/>
    <lineage>
        <taxon>Bacteria</taxon>
        <taxon>Pseudomonadati</taxon>
        <taxon>Pseudomonadota</taxon>
        <taxon>Alphaproteobacteria</taxon>
        <taxon>Rhodospirillales</taxon>
        <taxon>Rhodospirillaceae</taxon>
        <taxon>Roseospira</taxon>
    </lineage>
</organism>
<protein>
    <recommendedName>
        <fullName evidence="1">DUF4376 domain-containing protein</fullName>
    </recommendedName>
</protein>
<reference evidence="2 3" key="1">
    <citation type="submission" date="2020-08" db="EMBL/GenBank/DDBJ databases">
        <title>Genome sequencing of Purple Non-Sulfur Bacteria from various extreme environments.</title>
        <authorList>
            <person name="Mayer M."/>
        </authorList>
    </citation>
    <scope>NUCLEOTIDE SEQUENCE [LARGE SCALE GENOMIC DNA]</scope>
    <source>
        <strain evidence="2 3">JA131</strain>
    </source>
</reference>
<dbReference type="EMBL" id="JACIGK010000018">
    <property type="protein sequence ID" value="MBB4266884.1"/>
    <property type="molecule type" value="Genomic_DNA"/>
</dbReference>
<dbReference type="Pfam" id="PF14301">
    <property type="entry name" value="DUF4376"/>
    <property type="match status" value="1"/>
</dbReference>
<dbReference type="AlphaFoldDB" id="A0A7W6WAE6"/>
<name>A0A7W6WAE6_9PROT</name>
<gene>
    <name evidence="2" type="ORF">GGD89_002520</name>
</gene>
<feature type="domain" description="DUF4376" evidence="1">
    <location>
        <begin position="68"/>
        <end position="174"/>
    </location>
</feature>